<dbReference type="PANTHER" id="PTHR18964">
    <property type="entry name" value="ROK (REPRESSOR, ORF, KINASE) FAMILY"/>
    <property type="match status" value="1"/>
</dbReference>
<dbReference type="GO" id="GO:0016301">
    <property type="term" value="F:kinase activity"/>
    <property type="evidence" value="ECO:0007669"/>
    <property type="project" value="UniProtKB-KW"/>
</dbReference>
<evidence type="ECO:0000256" key="1">
    <source>
        <dbReference type="ARBA" id="ARBA00006479"/>
    </source>
</evidence>
<gene>
    <name evidence="2" type="ORF">CZ674_11820</name>
</gene>
<dbReference type="Gene3D" id="3.30.420.40">
    <property type="match status" value="2"/>
</dbReference>
<dbReference type="InterPro" id="IPR043129">
    <property type="entry name" value="ATPase_NBD"/>
</dbReference>
<dbReference type="RefSeq" id="WP_200810102.1">
    <property type="nucleotide sequence ID" value="NZ_FUHU01000044.1"/>
</dbReference>
<keyword evidence="2" id="KW-0418">Kinase</keyword>
<sequence>MTSATSLPSVIAVDVGGTKIEAAVVTAGGAVLAETRIRVTTGAAAAASAEAFADALLTTVRKVREHPLAAGISSIGIGAAGPVNLPEGTISPINLPAVRDFEIVRRVQQATGLDDVRLRLDGTCIALAEFWLGAAAGVQNAIAFVVSTGIGGGIVADGRVIAGASGNAGHLGQLVVDTPVNGDVFGATAEGQASGKYTVEWARAHGWSGTSGEELSAAVRAGDALALEAVARSASALGRGLASVANLLNTELAVMGGGFSYVTDDYPSQVERIAREHSVNAYGRELRVVRAGLGKDAPLVGAAAQVLRADLLSL</sequence>
<protein>
    <submittedName>
        <fullName evidence="2">Transcriptional regulator/sugar kinase</fullName>
    </submittedName>
</protein>
<accession>A0A1R4GGG2</accession>
<dbReference type="EMBL" id="FUHU01000044">
    <property type="protein sequence ID" value="SJM67298.1"/>
    <property type="molecule type" value="Genomic_DNA"/>
</dbReference>
<organism evidence="2 3">
    <name type="scientific">Agrococcus casei LMG 22410</name>
    <dbReference type="NCBI Taxonomy" id="1255656"/>
    <lineage>
        <taxon>Bacteria</taxon>
        <taxon>Bacillati</taxon>
        <taxon>Actinomycetota</taxon>
        <taxon>Actinomycetes</taxon>
        <taxon>Micrococcales</taxon>
        <taxon>Microbacteriaceae</taxon>
        <taxon>Agrococcus</taxon>
    </lineage>
</organism>
<dbReference type="GeneID" id="303173894"/>
<reference evidence="2 3" key="1">
    <citation type="submission" date="2017-02" db="EMBL/GenBank/DDBJ databases">
        <authorList>
            <person name="Peterson S.W."/>
        </authorList>
    </citation>
    <scope>NUCLEOTIDE SEQUENCE [LARGE SCALE GENOMIC DNA]</scope>
    <source>
        <strain evidence="2 3">LMG 22410</strain>
    </source>
</reference>
<comment type="similarity">
    <text evidence="1">Belongs to the ROK (NagC/XylR) family.</text>
</comment>
<name>A0A1R4GGG2_9MICO</name>
<dbReference type="Proteomes" id="UP000195787">
    <property type="component" value="Unassembled WGS sequence"/>
</dbReference>
<keyword evidence="2" id="KW-0808">Transferase</keyword>
<keyword evidence="3" id="KW-1185">Reference proteome</keyword>
<evidence type="ECO:0000313" key="3">
    <source>
        <dbReference type="Proteomes" id="UP000195787"/>
    </source>
</evidence>
<dbReference type="AlphaFoldDB" id="A0A1R4GGG2"/>
<proteinExistence type="inferred from homology"/>
<dbReference type="PANTHER" id="PTHR18964:SF169">
    <property type="entry name" value="N-ACETYLMANNOSAMINE KINASE"/>
    <property type="match status" value="1"/>
</dbReference>
<dbReference type="SUPFAM" id="SSF53067">
    <property type="entry name" value="Actin-like ATPase domain"/>
    <property type="match status" value="1"/>
</dbReference>
<evidence type="ECO:0000313" key="2">
    <source>
        <dbReference type="EMBL" id="SJM67298.1"/>
    </source>
</evidence>
<dbReference type="InterPro" id="IPR000600">
    <property type="entry name" value="ROK"/>
</dbReference>
<dbReference type="Pfam" id="PF00480">
    <property type="entry name" value="ROK"/>
    <property type="match status" value="1"/>
</dbReference>